<accession>A0A2U3D739</accession>
<dbReference type="InterPro" id="IPR017853">
    <property type="entry name" value="GH"/>
</dbReference>
<dbReference type="AlphaFoldDB" id="A0A2U3D739"/>
<dbReference type="SUPFAM" id="SSF81296">
    <property type="entry name" value="E set domains"/>
    <property type="match status" value="1"/>
</dbReference>
<dbReference type="CDD" id="cd02857">
    <property type="entry name" value="E_set_CDase_PDE_N"/>
    <property type="match status" value="1"/>
</dbReference>
<reference evidence="4 5" key="1">
    <citation type="submission" date="2016-11" db="EMBL/GenBank/DDBJ databases">
        <title>Comparative genomics of Acidibacillus ferroxidans species.</title>
        <authorList>
            <person name="Oliveira G."/>
            <person name="Nunes G."/>
            <person name="Oliveira R."/>
            <person name="Araujo F."/>
            <person name="Salim A."/>
            <person name="Scholte L."/>
            <person name="Morais D."/>
            <person name="Nancucheo I."/>
            <person name="Johnson D.B."/>
            <person name="Grail B."/>
            <person name="Bittencourt J."/>
            <person name="Valadares R."/>
        </authorList>
    </citation>
    <scope>NUCLEOTIDE SEQUENCE [LARGE SCALE GENOMIC DNA]</scope>
    <source>
        <strain evidence="4 5">Y002</strain>
    </source>
</reference>
<evidence type="ECO:0000256" key="2">
    <source>
        <dbReference type="ARBA" id="ARBA00023295"/>
    </source>
</evidence>
<feature type="domain" description="Glycosyl hydrolase family 13 catalytic" evidence="3">
    <location>
        <begin position="131"/>
        <end position="488"/>
    </location>
</feature>
<evidence type="ECO:0000259" key="3">
    <source>
        <dbReference type="SMART" id="SM00642"/>
    </source>
</evidence>
<name>A0A2U3D739_SULT2</name>
<sequence>MKSWIYHVPYEPYAYALTETKVRIILCVAPGKAKSVAVRYGDRYEQDLNHQVDMEFDGSDGQWDYYLTEVICEKRRLKYTFQIRLKDVVMWYGESAVSDELKEAGVFQIPYLCTRDIFGIPKWVDQSVAYEIFPDRFAKGGMRSHRNSFVPWSSRPTSDSVYGGDLLGIEDKLQYISDLGIDLLYLTPIFKANSNHKYDTTDYFEIDPQFGTKEDFRRLVNKAHALGIRIVLDAVFNHCGSDFYAFQDVREKGLASRFWSWFFVHEDSVDMEKVNYETFANGVATMPKLHVANPEVEEYLLSVARYWISEFDIDGWRLDVANEIDHVFWRKFRHTVKSIKSDALIIGEVWHDSLPWLRGDQFDGVMNYIFREKVVRFFVTHQDNARTFIREMIRLLHKYPEPAIRSMFNLMGSHDTERILTLAKGNIDVIARVLIFQFSFPGIPMIYYGDEVGMEGAGDPECRGGMVWEDHLQKRELKLLVKRLAYLRHSETALQGTRMIFSEDKRGQFEYKRISKDGLSSVYVKFNFTERRQALPHGAQILLAYPKGCVKANDLLPHGVVIWKDAT</sequence>
<dbReference type="RefSeq" id="WP_181363052.1">
    <property type="nucleotide sequence ID" value="NZ_MPDK01000018.1"/>
</dbReference>
<dbReference type="GO" id="GO:0004553">
    <property type="term" value="F:hydrolase activity, hydrolyzing O-glycosyl compounds"/>
    <property type="evidence" value="ECO:0007669"/>
    <property type="project" value="InterPro"/>
</dbReference>
<dbReference type="InterPro" id="IPR045857">
    <property type="entry name" value="O16G_dom_2"/>
</dbReference>
<keyword evidence="5" id="KW-1185">Reference proteome</keyword>
<organism evidence="4 5">
    <name type="scientific">Sulfoacidibacillus thermotolerans</name>
    <name type="common">Acidibacillus sulfuroxidans</name>
    <dbReference type="NCBI Taxonomy" id="1765684"/>
    <lineage>
        <taxon>Bacteria</taxon>
        <taxon>Bacillati</taxon>
        <taxon>Bacillota</taxon>
        <taxon>Bacilli</taxon>
        <taxon>Bacillales</taxon>
        <taxon>Alicyclobacillaceae</taxon>
        <taxon>Sulfoacidibacillus</taxon>
    </lineage>
</organism>
<dbReference type="Gene3D" id="2.60.40.10">
    <property type="entry name" value="Immunoglobulins"/>
    <property type="match status" value="1"/>
</dbReference>
<gene>
    <name evidence="4" type="ORF">BM613_10080</name>
</gene>
<evidence type="ECO:0000313" key="5">
    <source>
        <dbReference type="Proteomes" id="UP000245380"/>
    </source>
</evidence>
<dbReference type="InterPro" id="IPR004185">
    <property type="entry name" value="Glyco_hydro_13_lg-like_dom"/>
</dbReference>
<dbReference type="Proteomes" id="UP000245380">
    <property type="component" value="Unassembled WGS sequence"/>
</dbReference>
<keyword evidence="1" id="KW-0378">Hydrolase</keyword>
<comment type="caution">
    <text evidence="4">The sequence shown here is derived from an EMBL/GenBank/DDBJ whole genome shotgun (WGS) entry which is preliminary data.</text>
</comment>
<dbReference type="Pfam" id="PF02903">
    <property type="entry name" value="Alpha-amylase_N"/>
    <property type="match status" value="1"/>
</dbReference>
<dbReference type="Pfam" id="PF00128">
    <property type="entry name" value="Alpha-amylase"/>
    <property type="match status" value="1"/>
</dbReference>
<evidence type="ECO:0000256" key="1">
    <source>
        <dbReference type="ARBA" id="ARBA00022801"/>
    </source>
</evidence>
<dbReference type="PANTHER" id="PTHR10357:SF210">
    <property type="entry name" value="MALTODEXTRIN GLUCOSIDASE"/>
    <property type="match status" value="1"/>
</dbReference>
<dbReference type="SMART" id="SM00642">
    <property type="entry name" value="Aamy"/>
    <property type="match status" value="1"/>
</dbReference>
<dbReference type="Gene3D" id="3.90.400.10">
    <property type="entry name" value="Oligo-1,6-glucosidase, Domain 2"/>
    <property type="match status" value="1"/>
</dbReference>
<dbReference type="InterPro" id="IPR013783">
    <property type="entry name" value="Ig-like_fold"/>
</dbReference>
<dbReference type="PANTHER" id="PTHR10357">
    <property type="entry name" value="ALPHA-AMYLASE FAMILY MEMBER"/>
    <property type="match status" value="1"/>
</dbReference>
<dbReference type="EMBL" id="MPDK01000018">
    <property type="protein sequence ID" value="PWI57099.1"/>
    <property type="molecule type" value="Genomic_DNA"/>
</dbReference>
<proteinExistence type="predicted"/>
<dbReference type="SUPFAM" id="SSF51445">
    <property type="entry name" value="(Trans)glycosidases"/>
    <property type="match status" value="1"/>
</dbReference>
<dbReference type="Gene3D" id="3.20.20.80">
    <property type="entry name" value="Glycosidases"/>
    <property type="match status" value="1"/>
</dbReference>
<dbReference type="GO" id="GO:0005975">
    <property type="term" value="P:carbohydrate metabolic process"/>
    <property type="evidence" value="ECO:0007669"/>
    <property type="project" value="InterPro"/>
</dbReference>
<keyword evidence="2" id="KW-0326">Glycosidase</keyword>
<evidence type="ECO:0000313" key="4">
    <source>
        <dbReference type="EMBL" id="PWI57099.1"/>
    </source>
</evidence>
<dbReference type="InterPro" id="IPR014756">
    <property type="entry name" value="Ig_E-set"/>
</dbReference>
<dbReference type="InterPro" id="IPR006047">
    <property type="entry name" value="GH13_cat_dom"/>
</dbReference>
<dbReference type="CDD" id="cd11338">
    <property type="entry name" value="AmyAc_CMD"/>
    <property type="match status" value="1"/>
</dbReference>
<protein>
    <recommendedName>
        <fullName evidence="3">Glycosyl hydrolase family 13 catalytic domain-containing protein</fullName>
    </recommendedName>
</protein>